<dbReference type="PANTHER" id="PTHR42002">
    <property type="entry name" value="ANAEROBIC C4-DICARBOXYLATE TRANSPORTER DCUC-RELATED"/>
    <property type="match status" value="1"/>
</dbReference>
<evidence type="ECO:0000256" key="4">
    <source>
        <dbReference type="ARBA" id="ARBA00022475"/>
    </source>
</evidence>
<dbReference type="InterPro" id="IPR018385">
    <property type="entry name" value="C4_dicarb_anaerob_car-like"/>
</dbReference>
<dbReference type="NCBIfam" id="NF037994">
    <property type="entry name" value="DcuC_1"/>
    <property type="match status" value="1"/>
</dbReference>
<evidence type="ECO:0000256" key="8">
    <source>
        <dbReference type="SAM" id="Phobius"/>
    </source>
</evidence>
<comment type="subcellular location">
    <subcellularLocation>
        <location evidence="1">Cell membrane</location>
        <topology evidence="1">Multi-pass membrane protein</topology>
    </subcellularLocation>
</comment>
<feature type="transmembrane region" description="Helical" evidence="8">
    <location>
        <begin position="143"/>
        <end position="162"/>
    </location>
</feature>
<reference evidence="9" key="1">
    <citation type="submission" date="2019-12" db="EMBL/GenBank/DDBJ databases">
        <title>Complete sequence of Tn6502.</title>
        <authorList>
            <person name="Zhou D."/>
        </authorList>
    </citation>
    <scope>NUCLEOTIDE SEQUENCE</scope>
    <source>
        <strain evidence="9">N201205880</strain>
        <plasmid evidence="9">p205880-2FIIK</plasmid>
    </source>
</reference>
<feature type="transmembrane region" description="Helical" evidence="8">
    <location>
        <begin position="174"/>
        <end position="197"/>
    </location>
</feature>
<keyword evidence="3" id="KW-0813">Transport</keyword>
<keyword evidence="4" id="KW-1003">Cell membrane</keyword>
<feature type="transmembrane region" description="Helical" evidence="8">
    <location>
        <begin position="266"/>
        <end position="289"/>
    </location>
</feature>
<feature type="transmembrane region" description="Helical" evidence="8">
    <location>
        <begin position="218"/>
        <end position="246"/>
    </location>
</feature>
<dbReference type="GO" id="GO:0015556">
    <property type="term" value="F:C4-dicarboxylate transmembrane transporter activity"/>
    <property type="evidence" value="ECO:0007669"/>
    <property type="project" value="InterPro"/>
</dbReference>
<protein>
    <submittedName>
        <fullName evidence="9">Anaerobic C4-dicarboxylate transporter DcuC</fullName>
    </submittedName>
</protein>
<evidence type="ECO:0000313" key="9">
    <source>
        <dbReference type="EMBL" id="QIS36875.1"/>
    </source>
</evidence>
<dbReference type="Pfam" id="PF03606">
    <property type="entry name" value="DcuC"/>
    <property type="match status" value="1"/>
</dbReference>
<geneLocation type="plasmid" evidence="9">
    <name>p205880-2FIIK</name>
</geneLocation>
<keyword evidence="6 8" id="KW-1133">Transmembrane helix</keyword>
<keyword evidence="9" id="KW-0614">Plasmid</keyword>
<keyword evidence="7 8" id="KW-0472">Membrane</keyword>
<dbReference type="InterPro" id="IPR004669">
    <property type="entry name" value="C4_dicarb_anaerob_car"/>
</dbReference>
<comment type="similarity">
    <text evidence="2">Belongs to the DcuC/DcuD transporter (TC 2.A.61) family.</text>
</comment>
<dbReference type="PANTHER" id="PTHR42002:SF2">
    <property type="entry name" value="ANAEROBIC C4-DICARBOXYLATE TRANSPORTER DCUC-RELATED"/>
    <property type="match status" value="1"/>
</dbReference>
<organism evidence="9">
    <name type="scientific">Klebsiella pneumoniae</name>
    <dbReference type="NCBI Taxonomy" id="573"/>
    <lineage>
        <taxon>Bacteria</taxon>
        <taxon>Pseudomonadati</taxon>
        <taxon>Pseudomonadota</taxon>
        <taxon>Gammaproteobacteria</taxon>
        <taxon>Enterobacterales</taxon>
        <taxon>Enterobacteriaceae</taxon>
        <taxon>Klebsiella/Raoultella group</taxon>
        <taxon>Klebsiella</taxon>
        <taxon>Klebsiella pneumoniae complex</taxon>
    </lineage>
</organism>
<accession>A0A6H0AAE1</accession>
<keyword evidence="5 8" id="KW-0812">Transmembrane</keyword>
<feature type="transmembrane region" description="Helical" evidence="8">
    <location>
        <begin position="301"/>
        <end position="323"/>
    </location>
</feature>
<evidence type="ECO:0000256" key="6">
    <source>
        <dbReference type="ARBA" id="ARBA00022989"/>
    </source>
</evidence>
<dbReference type="NCBIfam" id="TIGR00771">
    <property type="entry name" value="DcuC"/>
    <property type="match status" value="1"/>
</dbReference>
<evidence type="ECO:0000256" key="3">
    <source>
        <dbReference type="ARBA" id="ARBA00022448"/>
    </source>
</evidence>
<sequence length="324" mass="33601">MAISSAAGLAMLLLVTFFPVLVRQGVSKASAAAMIGLCAFMDLGPAVGTANLAAKHAGMESAIYFAHYQMPVAAVVMLAVAVVIFFTAKYFDKKDGFVPGTPGTEEVAEEEGRKVPAIYALLPVLPVILVLSPLAIASIKIDVVTAMILGVVVAFFFELFATRDFRACCNGVQVFFKGMGSMFTSIVSLLVCADIYAQGLQKSGAVDYLLQPVQSAGLGFTNMTLVMTALVGVTAVLTGSGVAAFFSFSGLAPSVAAKFGESAVNMILPMQLMAGMGRSISPVAGIIIAVSKAGECSPFMIVKRTLLPALAGIAAMLIANYVLI</sequence>
<feature type="transmembrane region" description="Helical" evidence="8">
    <location>
        <begin position="117"/>
        <end position="136"/>
    </location>
</feature>
<name>A0A6H0AAE1_KLEPN</name>
<dbReference type="EMBL" id="MN824002">
    <property type="protein sequence ID" value="QIS36875.1"/>
    <property type="molecule type" value="Genomic_DNA"/>
</dbReference>
<evidence type="ECO:0000256" key="5">
    <source>
        <dbReference type="ARBA" id="ARBA00022692"/>
    </source>
</evidence>
<dbReference type="GO" id="GO:0005886">
    <property type="term" value="C:plasma membrane"/>
    <property type="evidence" value="ECO:0007669"/>
    <property type="project" value="UniProtKB-SubCell"/>
</dbReference>
<feature type="transmembrane region" description="Helical" evidence="8">
    <location>
        <begin position="65"/>
        <end position="88"/>
    </location>
</feature>
<dbReference type="AlphaFoldDB" id="A0A6H0AAE1"/>
<proteinExistence type="inferred from homology"/>
<feature type="transmembrane region" description="Helical" evidence="8">
    <location>
        <begin position="32"/>
        <end position="53"/>
    </location>
</feature>
<evidence type="ECO:0000256" key="7">
    <source>
        <dbReference type="ARBA" id="ARBA00023136"/>
    </source>
</evidence>
<evidence type="ECO:0000256" key="2">
    <source>
        <dbReference type="ARBA" id="ARBA00005275"/>
    </source>
</evidence>
<evidence type="ECO:0000256" key="1">
    <source>
        <dbReference type="ARBA" id="ARBA00004651"/>
    </source>
</evidence>
<dbReference type="RefSeq" id="WP_346345321.1">
    <property type="nucleotide sequence ID" value="NZ_CP138537.1"/>
</dbReference>